<evidence type="ECO:0000256" key="5">
    <source>
        <dbReference type="ARBA" id="ARBA00024227"/>
    </source>
</evidence>
<protein>
    <recommendedName>
        <fullName evidence="5">biotin--[biotin carboxyl-carrier protein] ligase</fullName>
        <ecNumber evidence="5">6.3.4.15</ecNumber>
    </recommendedName>
</protein>
<proteinExistence type="predicted"/>
<dbReference type="InterPro" id="IPR004143">
    <property type="entry name" value="BPL_LPL_catalytic"/>
</dbReference>
<dbReference type="GO" id="GO:0004077">
    <property type="term" value="F:biotin--[biotin carboxyl-carrier protein] ligase activity"/>
    <property type="evidence" value="ECO:0007669"/>
    <property type="project" value="UniProtKB-EC"/>
</dbReference>
<keyword evidence="2" id="KW-0547">Nucleotide-binding</keyword>
<feature type="domain" description="BPL/LPL catalytic" evidence="7">
    <location>
        <begin position="1"/>
        <end position="187"/>
    </location>
</feature>
<dbReference type="Pfam" id="PF03099">
    <property type="entry name" value="BPL_LplA_LipB"/>
    <property type="match status" value="1"/>
</dbReference>
<dbReference type="RefSeq" id="WP_206927684.1">
    <property type="nucleotide sequence ID" value="NZ_JAEKJW010000002.1"/>
</dbReference>
<comment type="caution">
    <text evidence="8">The sequence shown here is derived from an EMBL/GenBank/DDBJ whole genome shotgun (WGS) entry which is preliminary data.</text>
</comment>
<keyword evidence="1 8" id="KW-0436">Ligase</keyword>
<dbReference type="CDD" id="cd16442">
    <property type="entry name" value="BPL"/>
    <property type="match status" value="1"/>
</dbReference>
<dbReference type="InterPro" id="IPR045864">
    <property type="entry name" value="aa-tRNA-synth_II/BPL/LPL"/>
</dbReference>
<dbReference type="Pfam" id="PF02237">
    <property type="entry name" value="BPL_C"/>
    <property type="match status" value="1"/>
</dbReference>
<comment type="catalytic activity">
    <reaction evidence="6">
        <text>biotin + L-lysyl-[protein] + ATP = N(6)-biotinyl-L-lysyl-[protein] + AMP + diphosphate + H(+)</text>
        <dbReference type="Rhea" id="RHEA:11756"/>
        <dbReference type="Rhea" id="RHEA-COMP:9752"/>
        <dbReference type="Rhea" id="RHEA-COMP:10505"/>
        <dbReference type="ChEBI" id="CHEBI:15378"/>
        <dbReference type="ChEBI" id="CHEBI:29969"/>
        <dbReference type="ChEBI" id="CHEBI:30616"/>
        <dbReference type="ChEBI" id="CHEBI:33019"/>
        <dbReference type="ChEBI" id="CHEBI:57586"/>
        <dbReference type="ChEBI" id="CHEBI:83144"/>
        <dbReference type="ChEBI" id="CHEBI:456215"/>
        <dbReference type="EC" id="6.3.4.15"/>
    </reaction>
</comment>
<dbReference type="InterPro" id="IPR008988">
    <property type="entry name" value="Transcriptional_repressor_C"/>
</dbReference>
<evidence type="ECO:0000259" key="7">
    <source>
        <dbReference type="PROSITE" id="PS51733"/>
    </source>
</evidence>
<dbReference type="SUPFAM" id="SSF55681">
    <property type="entry name" value="Class II aaRS and biotin synthetases"/>
    <property type="match status" value="1"/>
</dbReference>
<evidence type="ECO:0000256" key="4">
    <source>
        <dbReference type="ARBA" id="ARBA00023267"/>
    </source>
</evidence>
<evidence type="ECO:0000256" key="2">
    <source>
        <dbReference type="ARBA" id="ARBA00022741"/>
    </source>
</evidence>
<accession>A0A8I1SIN6</accession>
<dbReference type="GO" id="GO:0005737">
    <property type="term" value="C:cytoplasm"/>
    <property type="evidence" value="ECO:0007669"/>
    <property type="project" value="TreeGrafter"/>
</dbReference>
<evidence type="ECO:0000313" key="9">
    <source>
        <dbReference type="Proteomes" id="UP000664405"/>
    </source>
</evidence>
<dbReference type="Proteomes" id="UP000664405">
    <property type="component" value="Unassembled WGS sequence"/>
</dbReference>
<evidence type="ECO:0000256" key="1">
    <source>
        <dbReference type="ARBA" id="ARBA00022598"/>
    </source>
</evidence>
<dbReference type="EMBL" id="JAEKJW010000002">
    <property type="protein sequence ID" value="MBN8197482.1"/>
    <property type="molecule type" value="Genomic_DNA"/>
</dbReference>
<keyword evidence="4" id="KW-0092">Biotin</keyword>
<evidence type="ECO:0000256" key="6">
    <source>
        <dbReference type="ARBA" id="ARBA00047846"/>
    </source>
</evidence>
<dbReference type="AlphaFoldDB" id="A0A8I1SIN6"/>
<dbReference type="EC" id="6.3.4.15" evidence="5"/>
<dbReference type="Gene3D" id="2.30.30.100">
    <property type="match status" value="1"/>
</dbReference>
<reference evidence="8" key="1">
    <citation type="submission" date="2020-12" db="EMBL/GenBank/DDBJ databases">
        <title>Oil enriched cultivation method for isolating marine PHA-producing bacteria.</title>
        <authorList>
            <person name="Zheng W."/>
            <person name="Yu S."/>
            <person name="Huang Y."/>
        </authorList>
    </citation>
    <scope>NUCLEOTIDE SEQUENCE</scope>
    <source>
        <strain evidence="8">SY-2-3</strain>
    </source>
</reference>
<dbReference type="Gene3D" id="3.30.930.10">
    <property type="entry name" value="Bira Bifunctional Protein, Domain 2"/>
    <property type="match status" value="1"/>
</dbReference>
<gene>
    <name evidence="8" type="ORF">JF547_13515</name>
</gene>
<dbReference type="InterPro" id="IPR003142">
    <property type="entry name" value="BPL_C"/>
</dbReference>
<dbReference type="PANTHER" id="PTHR12835:SF5">
    <property type="entry name" value="BIOTIN--PROTEIN LIGASE"/>
    <property type="match status" value="1"/>
</dbReference>
<name>A0A8I1SIN6_9PROT</name>
<dbReference type="NCBIfam" id="TIGR00121">
    <property type="entry name" value="birA_ligase"/>
    <property type="match status" value="1"/>
</dbReference>
<dbReference type="InterPro" id="IPR004408">
    <property type="entry name" value="Biotin_CoA_COase_ligase"/>
</dbReference>
<dbReference type="PANTHER" id="PTHR12835">
    <property type="entry name" value="BIOTIN PROTEIN LIGASE"/>
    <property type="match status" value="1"/>
</dbReference>
<sequence>MTARTIRLPEGFHLHELEAIDSTNDEAKRLADKGAQSGALVLARTQTSGRGRRGRAWSSPVGNLYSSLLLRPTCSLAEAARLTFLIAVSMAEAVEMVTGNQVRPDCKWPNDLMVNGRKICGILLESASNQGSATDYLVIGTGVNVAFAPDDAERPATSLSALGAPVSVDELVSTYLARIAHWLPIWEDKGFGPVREAWLSRGYGIGQPVVARLTERELSGTFVGLDDDGSLVLREDNGTEHRIGAGEVFFATGSE</sequence>
<organism evidence="8 9">
    <name type="scientific">Thalassospira povalilytica</name>
    <dbReference type="NCBI Taxonomy" id="732237"/>
    <lineage>
        <taxon>Bacteria</taxon>
        <taxon>Pseudomonadati</taxon>
        <taxon>Pseudomonadota</taxon>
        <taxon>Alphaproteobacteria</taxon>
        <taxon>Rhodospirillales</taxon>
        <taxon>Thalassospiraceae</taxon>
        <taxon>Thalassospira</taxon>
    </lineage>
</organism>
<evidence type="ECO:0000313" key="8">
    <source>
        <dbReference type="EMBL" id="MBN8197482.1"/>
    </source>
</evidence>
<dbReference type="PROSITE" id="PS51733">
    <property type="entry name" value="BPL_LPL_CATALYTIC"/>
    <property type="match status" value="1"/>
</dbReference>
<evidence type="ECO:0000256" key="3">
    <source>
        <dbReference type="ARBA" id="ARBA00022840"/>
    </source>
</evidence>
<keyword evidence="3" id="KW-0067">ATP-binding</keyword>
<dbReference type="SUPFAM" id="SSF50037">
    <property type="entry name" value="C-terminal domain of transcriptional repressors"/>
    <property type="match status" value="1"/>
</dbReference>
<dbReference type="GO" id="GO:0005524">
    <property type="term" value="F:ATP binding"/>
    <property type="evidence" value="ECO:0007669"/>
    <property type="project" value="UniProtKB-KW"/>
</dbReference>